<dbReference type="OrthoDB" id="10672320at2759"/>
<dbReference type="VEuPathDB" id="CryptoDB:Vbra_20048"/>
<feature type="domain" description="Cadherin-like beta-sandwich-like" evidence="2">
    <location>
        <begin position="45"/>
        <end position="118"/>
    </location>
</feature>
<keyword evidence="1" id="KW-0812">Transmembrane</keyword>
<keyword evidence="4" id="KW-1185">Reference proteome</keyword>
<sequence length="431" mass="46249">MSRLFVASRLFVGSLFFSVALVFTASMPDASLRFLDIRCDDRRVDLRPAFRPSVVHYAATMDFDMTRYAVDAVPTSNTSTVEGPVGTEVTISPGEHRKVTVSVVNGGKKTTYTISLQRLSGEDVTLASLQVAYSSGCPGADSSRCPTGCSAHAPMCPPFNPHRVSYLAYLPLNTDDVVLTFEGADGGQSCAVYDSAALGQDKGNQSDAGAAVGGRRFLGGRMAGEVQRKGESRLFHLDPGKSRQIIIEVTPALQTGSAGKYTINIVRDGCPEEHPFYSADAGACTSKCSRGFYGDSVASRCSHCGELCGVCENSQVCLACIPSGTMWEGRFLLRGKCYRFGGWWMWSIAVAVGAVIVGLLGWGIYLLVMWWGGCSGCCERGLPSQEEEMETLKLANKMADYGYRDGGVPLVSPYPSSFSSTYSLPRASLGR</sequence>
<reference evidence="3 4" key="1">
    <citation type="submission" date="2014-11" db="EMBL/GenBank/DDBJ databases">
        <authorList>
            <person name="Zhu J."/>
            <person name="Qi W."/>
            <person name="Song R."/>
        </authorList>
    </citation>
    <scope>NUCLEOTIDE SEQUENCE [LARGE SCALE GENOMIC DNA]</scope>
</reference>
<keyword evidence="1" id="KW-1133">Transmembrane helix</keyword>
<dbReference type="OMA" id="MWSIAVA"/>
<feature type="transmembrane region" description="Helical" evidence="1">
    <location>
        <begin position="343"/>
        <end position="368"/>
    </location>
</feature>
<evidence type="ECO:0000256" key="1">
    <source>
        <dbReference type="SAM" id="Phobius"/>
    </source>
</evidence>
<dbReference type="PhylomeDB" id="A0A0G4E9K6"/>
<dbReference type="SUPFAM" id="SSF57184">
    <property type="entry name" value="Growth factor receptor domain"/>
    <property type="match status" value="1"/>
</dbReference>
<dbReference type="InParanoid" id="A0A0G4E9K6"/>
<protein>
    <recommendedName>
        <fullName evidence="2">Cadherin-like beta-sandwich-like domain-containing protein</fullName>
    </recommendedName>
</protein>
<dbReference type="InterPro" id="IPR009030">
    <property type="entry name" value="Growth_fac_rcpt_cys_sf"/>
</dbReference>
<evidence type="ECO:0000259" key="2">
    <source>
        <dbReference type="Pfam" id="PF12733"/>
    </source>
</evidence>
<dbReference type="InterPro" id="IPR025883">
    <property type="entry name" value="Cadherin-like_domain"/>
</dbReference>
<accession>A0A0G4E9K6</accession>
<evidence type="ECO:0000313" key="4">
    <source>
        <dbReference type="Proteomes" id="UP000041254"/>
    </source>
</evidence>
<proteinExistence type="predicted"/>
<dbReference type="AlphaFoldDB" id="A0A0G4E9K6"/>
<gene>
    <name evidence="3" type="ORF">Vbra_20048</name>
</gene>
<keyword evidence="1" id="KW-0472">Membrane</keyword>
<evidence type="ECO:0000313" key="3">
    <source>
        <dbReference type="EMBL" id="CEL92093.1"/>
    </source>
</evidence>
<organism evidence="3 4">
    <name type="scientific">Vitrella brassicaformis (strain CCMP3155)</name>
    <dbReference type="NCBI Taxonomy" id="1169540"/>
    <lineage>
        <taxon>Eukaryota</taxon>
        <taxon>Sar</taxon>
        <taxon>Alveolata</taxon>
        <taxon>Colpodellida</taxon>
        <taxon>Vitrellaceae</taxon>
        <taxon>Vitrella</taxon>
    </lineage>
</organism>
<name>A0A0G4E9K6_VITBC</name>
<dbReference type="Pfam" id="PF12733">
    <property type="entry name" value="Cadherin-like"/>
    <property type="match status" value="1"/>
</dbReference>
<dbReference type="EMBL" id="CDMY01000047">
    <property type="protein sequence ID" value="CEL92093.1"/>
    <property type="molecule type" value="Genomic_DNA"/>
</dbReference>
<dbReference type="Gene3D" id="2.10.220.10">
    <property type="entry name" value="Hormone Receptor, Insulin-like Growth Factor Receptor 1, Chain A, domain 2"/>
    <property type="match status" value="1"/>
</dbReference>
<dbReference type="Proteomes" id="UP000041254">
    <property type="component" value="Unassembled WGS sequence"/>
</dbReference>